<feature type="domain" description="Reverse transcriptase" evidence="1">
    <location>
        <begin position="1"/>
        <end position="164"/>
    </location>
</feature>
<reference evidence="2" key="2">
    <citation type="submission" date="2025-09" db="UniProtKB">
        <authorList>
            <consortium name="Ensembl"/>
        </authorList>
    </citation>
    <scope>IDENTIFICATION</scope>
</reference>
<sequence length="171" mass="19250">MTEYLRLNAARNAAIATDRERCWGEERFYNNSESCVRVNGKDSEWFPINSGVGQGCVASPDLFNCVIDHLMIRVRQQVSGMSFGNFHLTNLEYADDTTLFSNSLQDLSSALSIYQTEAAKLGLQERWQKTKVMYIGDRLHPSPLFFGTDEVQFINSVIYLGSTITSSGDLK</sequence>
<dbReference type="PROSITE" id="PS50878">
    <property type="entry name" value="RT_POL"/>
    <property type="match status" value="1"/>
</dbReference>
<name>A0A3Q2Y439_HIPCM</name>
<dbReference type="InterPro" id="IPR000477">
    <property type="entry name" value="RT_dom"/>
</dbReference>
<accession>A0A3Q2Y439</accession>
<evidence type="ECO:0000313" key="2">
    <source>
        <dbReference type="Ensembl" id="ENSHCOP00000012319.1"/>
    </source>
</evidence>
<dbReference type="AlphaFoldDB" id="A0A3Q2Y439"/>
<dbReference type="Proteomes" id="UP000264820">
    <property type="component" value="Unplaced"/>
</dbReference>
<reference evidence="2" key="1">
    <citation type="submission" date="2025-08" db="UniProtKB">
        <authorList>
            <consortium name="Ensembl"/>
        </authorList>
    </citation>
    <scope>IDENTIFICATION</scope>
</reference>
<evidence type="ECO:0000313" key="3">
    <source>
        <dbReference type="Proteomes" id="UP000264820"/>
    </source>
</evidence>
<proteinExistence type="predicted"/>
<dbReference type="Ensembl" id="ENSHCOT00000019317.1">
    <property type="protein sequence ID" value="ENSHCOP00000012319.1"/>
    <property type="gene ID" value="ENSHCOG00000015314.1"/>
</dbReference>
<dbReference type="PANTHER" id="PTHR47027:SF24">
    <property type="entry name" value="RIBONUCLEASE H"/>
    <property type="match status" value="1"/>
</dbReference>
<evidence type="ECO:0000259" key="1">
    <source>
        <dbReference type="PROSITE" id="PS50878"/>
    </source>
</evidence>
<dbReference type="OMA" id="EFADDIC"/>
<dbReference type="SUPFAM" id="SSF56672">
    <property type="entry name" value="DNA/RNA polymerases"/>
    <property type="match status" value="1"/>
</dbReference>
<dbReference type="GeneTree" id="ENSGT01090000260328"/>
<organism evidence="2 3">
    <name type="scientific">Hippocampus comes</name>
    <name type="common">Tiger tail seahorse</name>
    <dbReference type="NCBI Taxonomy" id="109280"/>
    <lineage>
        <taxon>Eukaryota</taxon>
        <taxon>Metazoa</taxon>
        <taxon>Chordata</taxon>
        <taxon>Craniata</taxon>
        <taxon>Vertebrata</taxon>
        <taxon>Euteleostomi</taxon>
        <taxon>Actinopterygii</taxon>
        <taxon>Neopterygii</taxon>
        <taxon>Teleostei</taxon>
        <taxon>Neoteleostei</taxon>
        <taxon>Acanthomorphata</taxon>
        <taxon>Syngnathiaria</taxon>
        <taxon>Syngnathiformes</taxon>
        <taxon>Syngnathoidei</taxon>
        <taxon>Syngnathidae</taxon>
        <taxon>Hippocampus</taxon>
    </lineage>
</organism>
<dbReference type="PANTHER" id="PTHR47027">
    <property type="entry name" value="REVERSE TRANSCRIPTASE DOMAIN-CONTAINING PROTEIN"/>
    <property type="match status" value="1"/>
</dbReference>
<keyword evidence="3" id="KW-1185">Reference proteome</keyword>
<dbReference type="Pfam" id="PF00078">
    <property type="entry name" value="RVT_1"/>
    <property type="match status" value="1"/>
</dbReference>
<dbReference type="STRING" id="109280.ENSHCOP00000012319"/>
<protein>
    <recommendedName>
        <fullName evidence="1">Reverse transcriptase domain-containing protein</fullName>
    </recommendedName>
</protein>
<dbReference type="InterPro" id="IPR043502">
    <property type="entry name" value="DNA/RNA_pol_sf"/>
</dbReference>